<dbReference type="InterPro" id="IPR004875">
    <property type="entry name" value="DDE_SF_endonuclease_dom"/>
</dbReference>
<accession>A0AAD9KRS7</accession>
<name>A0AAD9KRS7_RIDPI</name>
<dbReference type="GO" id="GO:0003677">
    <property type="term" value="F:DNA binding"/>
    <property type="evidence" value="ECO:0007669"/>
    <property type="project" value="TreeGrafter"/>
</dbReference>
<proteinExistence type="predicted"/>
<evidence type="ECO:0000313" key="2">
    <source>
        <dbReference type="EMBL" id="KAK2176479.1"/>
    </source>
</evidence>
<dbReference type="PANTHER" id="PTHR19303:SF73">
    <property type="entry name" value="PROTEIN PDC2"/>
    <property type="match status" value="1"/>
</dbReference>
<dbReference type="EMBL" id="JAODUO010000661">
    <property type="protein sequence ID" value="KAK2176479.1"/>
    <property type="molecule type" value="Genomic_DNA"/>
</dbReference>
<dbReference type="InterPro" id="IPR050863">
    <property type="entry name" value="CenT-Element_Derived"/>
</dbReference>
<dbReference type="Proteomes" id="UP001209878">
    <property type="component" value="Unassembled WGS sequence"/>
</dbReference>
<dbReference type="PANTHER" id="PTHR19303">
    <property type="entry name" value="TRANSPOSON"/>
    <property type="match status" value="1"/>
</dbReference>
<feature type="domain" description="DDE-1" evidence="1">
    <location>
        <begin position="2"/>
        <end position="82"/>
    </location>
</feature>
<evidence type="ECO:0000259" key="1">
    <source>
        <dbReference type="Pfam" id="PF03184"/>
    </source>
</evidence>
<dbReference type="GO" id="GO:0005634">
    <property type="term" value="C:nucleus"/>
    <property type="evidence" value="ECO:0007669"/>
    <property type="project" value="TreeGrafter"/>
</dbReference>
<dbReference type="Pfam" id="PF03184">
    <property type="entry name" value="DDE_1"/>
    <property type="match status" value="1"/>
</dbReference>
<gene>
    <name evidence="2" type="ORF">NP493_662g01141</name>
</gene>
<organism evidence="2 3">
    <name type="scientific">Ridgeia piscesae</name>
    <name type="common">Tubeworm</name>
    <dbReference type="NCBI Taxonomy" id="27915"/>
    <lineage>
        <taxon>Eukaryota</taxon>
        <taxon>Metazoa</taxon>
        <taxon>Spiralia</taxon>
        <taxon>Lophotrochozoa</taxon>
        <taxon>Annelida</taxon>
        <taxon>Polychaeta</taxon>
        <taxon>Sedentaria</taxon>
        <taxon>Canalipalpata</taxon>
        <taxon>Sabellida</taxon>
        <taxon>Siboglinidae</taxon>
        <taxon>Ridgeia</taxon>
    </lineage>
</organism>
<protein>
    <recommendedName>
        <fullName evidence="1">DDE-1 domain-containing protein</fullName>
    </recommendedName>
</protein>
<keyword evidence="3" id="KW-1185">Reference proteome</keyword>
<comment type="caution">
    <text evidence="2">The sequence shown here is derived from an EMBL/GenBank/DDBJ whole genome shotgun (WGS) entry which is preliminary data.</text>
</comment>
<evidence type="ECO:0000313" key="3">
    <source>
        <dbReference type="Proteomes" id="UP001209878"/>
    </source>
</evidence>
<sequence length="228" mass="25115">MSNVKMVFLPPNTTSRLQPCDAGIIAALKAHYRKRLMRHVLSEMDDAQTATELSKRVDILDAIRWLHLAWASVSDTTITKCFAKCGLGIDTANEEQLVQQPEGPAYDTLLGAVSWADFVSMDDATRTTDVVNDDWESALIAKARGDVPAAGPKGEEEEEGRKENLTFPRVETRRAPGRVTELVNYASRTGNAAMLDAVTTVQSIVQEHCINQATFAKQKSITDFFTAK</sequence>
<reference evidence="2" key="1">
    <citation type="journal article" date="2023" name="Mol. Biol. Evol.">
        <title>Third-Generation Sequencing Reveals the Adaptive Role of the Epigenome in Three Deep-Sea Polychaetes.</title>
        <authorList>
            <person name="Perez M."/>
            <person name="Aroh O."/>
            <person name="Sun Y."/>
            <person name="Lan Y."/>
            <person name="Juniper S.K."/>
            <person name="Young C.R."/>
            <person name="Angers B."/>
            <person name="Qian P.Y."/>
        </authorList>
    </citation>
    <scope>NUCLEOTIDE SEQUENCE</scope>
    <source>
        <strain evidence="2">R07B-5</strain>
    </source>
</reference>
<dbReference type="AlphaFoldDB" id="A0AAD9KRS7"/>